<keyword evidence="11" id="KW-0804">Transcription</keyword>
<evidence type="ECO:0000313" key="16">
    <source>
        <dbReference type="Proteomes" id="UP001321760"/>
    </source>
</evidence>
<evidence type="ECO:0000256" key="10">
    <source>
        <dbReference type="ARBA" id="ARBA00023159"/>
    </source>
</evidence>
<comment type="subunit">
    <text evidence="4">Component of the EKC/KEOPS complex composed of at least BUD32, CGI121, GON7, KAE1 and PCC1; the whole complex dimerizes.</text>
</comment>
<dbReference type="InterPro" id="IPR014849">
    <property type="entry name" value="EKC/KEOPS_Gon7"/>
</dbReference>
<dbReference type="GO" id="GO:0005634">
    <property type="term" value="C:nucleus"/>
    <property type="evidence" value="ECO:0007669"/>
    <property type="project" value="UniProtKB-SubCell"/>
</dbReference>
<comment type="caution">
    <text evidence="15">The sequence shown here is derived from an EMBL/GenBank/DDBJ whole genome shotgun (WGS) entry which is preliminary data.</text>
</comment>
<evidence type="ECO:0000256" key="13">
    <source>
        <dbReference type="ARBA" id="ARBA00025393"/>
    </source>
</evidence>
<dbReference type="AlphaFoldDB" id="A0AAV9H693"/>
<dbReference type="Proteomes" id="UP001321760">
    <property type="component" value="Unassembled WGS sequence"/>
</dbReference>
<gene>
    <name evidence="15" type="ORF">QBC34DRAFT_106803</name>
</gene>
<evidence type="ECO:0000256" key="12">
    <source>
        <dbReference type="ARBA" id="ARBA00023242"/>
    </source>
</evidence>
<evidence type="ECO:0000256" key="1">
    <source>
        <dbReference type="ARBA" id="ARBA00004123"/>
    </source>
</evidence>
<keyword evidence="12" id="KW-0539">Nucleus</keyword>
<evidence type="ECO:0000256" key="11">
    <source>
        <dbReference type="ARBA" id="ARBA00023163"/>
    </source>
</evidence>
<feature type="region of interest" description="Disordered" evidence="14">
    <location>
        <begin position="72"/>
        <end position="101"/>
    </location>
</feature>
<feature type="compositionally biased region" description="Polar residues" evidence="14">
    <location>
        <begin position="1"/>
        <end position="28"/>
    </location>
</feature>
<comment type="function">
    <text evidence="13">Component of the EKC/KEOPS complex that is required for the formation of a threonylcarbamoyl group on adenosine at position 37 (t(6)A37) in tRNAs that read codons beginning with adenine. The complex is probably involved in the transfer of the threonylcarbamoyl moiety of threonylcarbamoyl-AMP (TC-AMP) to the N6 group of A37. GON7 likely plays a supporting role to the catalytic subunit KAE1 in the complex. The EKC/KEOPS complex also promotes both telomere uncapping and telomere elongation. The complex is required for efficient recruitment of transcriptional coactivators.</text>
</comment>
<keyword evidence="16" id="KW-1185">Reference proteome</keyword>
<protein>
    <recommendedName>
        <fullName evidence="5">EKC/KEOPS complex subunit GON7</fullName>
    </recommendedName>
</protein>
<proteinExistence type="inferred from homology"/>
<name>A0AAV9H693_9PEZI</name>
<keyword evidence="9" id="KW-0805">Transcription regulation</keyword>
<accession>A0AAV9H693</accession>
<organism evidence="15 16">
    <name type="scientific">Podospora aff. communis PSN243</name>
    <dbReference type="NCBI Taxonomy" id="3040156"/>
    <lineage>
        <taxon>Eukaryota</taxon>
        <taxon>Fungi</taxon>
        <taxon>Dikarya</taxon>
        <taxon>Ascomycota</taxon>
        <taxon>Pezizomycotina</taxon>
        <taxon>Sordariomycetes</taxon>
        <taxon>Sordariomycetidae</taxon>
        <taxon>Sordariales</taxon>
        <taxon>Podosporaceae</taxon>
        <taxon>Podospora</taxon>
    </lineage>
</organism>
<dbReference type="GO" id="GO:0000781">
    <property type="term" value="C:chromosome, telomeric region"/>
    <property type="evidence" value="ECO:0007669"/>
    <property type="project" value="UniProtKB-SubCell"/>
</dbReference>
<comment type="subcellular location">
    <subcellularLocation>
        <location evidence="2">Chromosome</location>
        <location evidence="2">Telomere</location>
    </subcellularLocation>
    <subcellularLocation>
        <location evidence="1">Nucleus</location>
    </subcellularLocation>
</comment>
<evidence type="ECO:0000256" key="6">
    <source>
        <dbReference type="ARBA" id="ARBA00022454"/>
    </source>
</evidence>
<dbReference type="GO" id="GO:0008033">
    <property type="term" value="P:tRNA processing"/>
    <property type="evidence" value="ECO:0007669"/>
    <property type="project" value="UniProtKB-KW"/>
</dbReference>
<reference evidence="15" key="2">
    <citation type="submission" date="2023-05" db="EMBL/GenBank/DDBJ databases">
        <authorList>
            <consortium name="Lawrence Berkeley National Laboratory"/>
            <person name="Steindorff A."/>
            <person name="Hensen N."/>
            <person name="Bonometti L."/>
            <person name="Westerberg I."/>
            <person name="Brannstrom I.O."/>
            <person name="Guillou S."/>
            <person name="Cros-Aarteil S."/>
            <person name="Calhoun S."/>
            <person name="Haridas S."/>
            <person name="Kuo A."/>
            <person name="Mondo S."/>
            <person name="Pangilinan J."/>
            <person name="Riley R."/>
            <person name="Labutti K."/>
            <person name="Andreopoulos B."/>
            <person name="Lipzen A."/>
            <person name="Chen C."/>
            <person name="Yanf M."/>
            <person name="Daum C."/>
            <person name="Ng V."/>
            <person name="Clum A."/>
            <person name="Ohm R."/>
            <person name="Martin F."/>
            <person name="Silar P."/>
            <person name="Natvig D."/>
            <person name="Lalanne C."/>
            <person name="Gautier V."/>
            <person name="Ament-Velasquez S.L."/>
            <person name="Kruys A."/>
            <person name="Hutchinson M.I."/>
            <person name="Powell A.J."/>
            <person name="Barry K."/>
            <person name="Miller A.N."/>
            <person name="Grigoriev I.V."/>
            <person name="Debuchy R."/>
            <person name="Gladieux P."/>
            <person name="Thoren M.H."/>
            <person name="Johannesson H."/>
        </authorList>
    </citation>
    <scope>NUCLEOTIDE SEQUENCE</scope>
    <source>
        <strain evidence="15">PSN243</strain>
    </source>
</reference>
<feature type="compositionally biased region" description="Acidic residues" evidence="14">
    <location>
        <begin position="91"/>
        <end position="101"/>
    </location>
</feature>
<keyword evidence="6" id="KW-0158">Chromosome</keyword>
<evidence type="ECO:0000256" key="14">
    <source>
        <dbReference type="SAM" id="MobiDB-lite"/>
    </source>
</evidence>
<dbReference type="Pfam" id="PF08738">
    <property type="entry name" value="Gon7"/>
    <property type="match status" value="1"/>
</dbReference>
<dbReference type="EMBL" id="MU865915">
    <property type="protein sequence ID" value="KAK4455053.1"/>
    <property type="molecule type" value="Genomic_DNA"/>
</dbReference>
<feature type="region of interest" description="Disordered" evidence="14">
    <location>
        <begin position="1"/>
        <end position="31"/>
    </location>
</feature>
<keyword evidence="7" id="KW-0819">tRNA processing</keyword>
<keyword evidence="8" id="KW-0779">Telomere</keyword>
<evidence type="ECO:0000256" key="9">
    <source>
        <dbReference type="ARBA" id="ARBA00023015"/>
    </source>
</evidence>
<evidence type="ECO:0000256" key="3">
    <source>
        <dbReference type="ARBA" id="ARBA00008529"/>
    </source>
</evidence>
<evidence type="ECO:0000256" key="5">
    <source>
        <dbReference type="ARBA" id="ARBA00019746"/>
    </source>
</evidence>
<comment type="similarity">
    <text evidence="3">Belongs to the GON7 family.</text>
</comment>
<evidence type="ECO:0000256" key="7">
    <source>
        <dbReference type="ARBA" id="ARBA00022694"/>
    </source>
</evidence>
<evidence type="ECO:0000256" key="8">
    <source>
        <dbReference type="ARBA" id="ARBA00022895"/>
    </source>
</evidence>
<reference evidence="15" key="1">
    <citation type="journal article" date="2023" name="Mol. Phylogenet. Evol.">
        <title>Genome-scale phylogeny and comparative genomics of the fungal order Sordariales.</title>
        <authorList>
            <person name="Hensen N."/>
            <person name="Bonometti L."/>
            <person name="Westerberg I."/>
            <person name="Brannstrom I.O."/>
            <person name="Guillou S."/>
            <person name="Cros-Aarteil S."/>
            <person name="Calhoun S."/>
            <person name="Haridas S."/>
            <person name="Kuo A."/>
            <person name="Mondo S."/>
            <person name="Pangilinan J."/>
            <person name="Riley R."/>
            <person name="LaButti K."/>
            <person name="Andreopoulos B."/>
            <person name="Lipzen A."/>
            <person name="Chen C."/>
            <person name="Yan M."/>
            <person name="Daum C."/>
            <person name="Ng V."/>
            <person name="Clum A."/>
            <person name="Steindorff A."/>
            <person name="Ohm R.A."/>
            <person name="Martin F."/>
            <person name="Silar P."/>
            <person name="Natvig D.O."/>
            <person name="Lalanne C."/>
            <person name="Gautier V."/>
            <person name="Ament-Velasquez S.L."/>
            <person name="Kruys A."/>
            <person name="Hutchinson M.I."/>
            <person name="Powell A.J."/>
            <person name="Barry K."/>
            <person name="Miller A.N."/>
            <person name="Grigoriev I.V."/>
            <person name="Debuchy R."/>
            <person name="Gladieux P."/>
            <person name="Hiltunen Thoren M."/>
            <person name="Johannesson H."/>
        </authorList>
    </citation>
    <scope>NUCLEOTIDE SEQUENCE</scope>
    <source>
        <strain evidence="15">PSN243</strain>
    </source>
</reference>
<evidence type="ECO:0000256" key="2">
    <source>
        <dbReference type="ARBA" id="ARBA00004574"/>
    </source>
</evidence>
<evidence type="ECO:0000256" key="4">
    <source>
        <dbReference type="ARBA" id="ARBA00011534"/>
    </source>
</evidence>
<sequence>MSSESNTNAQPTYTLSATYPSTSGNDPFNITLPLDGPSTALPAVQAKSDYLKRLRTSILTVQDQVNKELTIRMEQDNAKSAAPVDSKDEENYGEEVQEEED</sequence>
<keyword evidence="10" id="KW-0010">Activator</keyword>
<evidence type="ECO:0000313" key="15">
    <source>
        <dbReference type="EMBL" id="KAK4455053.1"/>
    </source>
</evidence>